<gene>
    <name evidence="12" type="ORF">ISALK_08570</name>
</gene>
<name>A0AA43XLS1_9CLOT</name>
<dbReference type="PANTHER" id="PTHR43711:SF1">
    <property type="entry name" value="HISTIDINE KINASE 1"/>
    <property type="match status" value="1"/>
</dbReference>
<feature type="domain" description="PAS" evidence="10">
    <location>
        <begin position="9"/>
        <end position="56"/>
    </location>
</feature>
<evidence type="ECO:0000259" key="9">
    <source>
        <dbReference type="PROSITE" id="PS50109"/>
    </source>
</evidence>
<evidence type="ECO:0000256" key="4">
    <source>
        <dbReference type="ARBA" id="ARBA00022553"/>
    </source>
</evidence>
<keyword evidence="6" id="KW-0418">Kinase</keyword>
<dbReference type="EC" id="2.7.13.3" evidence="3"/>
<dbReference type="GO" id="GO:0000155">
    <property type="term" value="F:phosphorelay sensor kinase activity"/>
    <property type="evidence" value="ECO:0007669"/>
    <property type="project" value="InterPro"/>
</dbReference>
<dbReference type="InterPro" id="IPR050736">
    <property type="entry name" value="Sensor_HK_Regulatory"/>
</dbReference>
<comment type="caution">
    <text evidence="12">The sequence shown here is derived from an EMBL/GenBank/DDBJ whole genome shotgun (WGS) entry which is preliminary data.</text>
</comment>
<dbReference type="PROSITE" id="PS50113">
    <property type="entry name" value="PAC"/>
    <property type="match status" value="1"/>
</dbReference>
<keyword evidence="13" id="KW-1185">Reference proteome</keyword>
<dbReference type="InterPro" id="IPR036890">
    <property type="entry name" value="HATPase_C_sf"/>
</dbReference>
<evidence type="ECO:0000256" key="2">
    <source>
        <dbReference type="ARBA" id="ARBA00006402"/>
    </source>
</evidence>
<dbReference type="CDD" id="cd00082">
    <property type="entry name" value="HisKA"/>
    <property type="match status" value="1"/>
</dbReference>
<dbReference type="Gene3D" id="3.30.565.10">
    <property type="entry name" value="Histidine kinase-like ATPase, C-terminal domain"/>
    <property type="match status" value="1"/>
</dbReference>
<dbReference type="InterPro" id="IPR005467">
    <property type="entry name" value="His_kinase_dom"/>
</dbReference>
<evidence type="ECO:0000256" key="1">
    <source>
        <dbReference type="ARBA" id="ARBA00000085"/>
    </source>
</evidence>
<dbReference type="InterPro" id="IPR000014">
    <property type="entry name" value="PAS"/>
</dbReference>
<dbReference type="Pfam" id="PF00512">
    <property type="entry name" value="HisKA"/>
    <property type="match status" value="1"/>
</dbReference>
<dbReference type="PROSITE" id="PS50109">
    <property type="entry name" value="HIS_KIN"/>
    <property type="match status" value="1"/>
</dbReference>
<evidence type="ECO:0000259" key="11">
    <source>
        <dbReference type="PROSITE" id="PS50113"/>
    </source>
</evidence>
<dbReference type="SMART" id="SM00387">
    <property type="entry name" value="HATPase_c"/>
    <property type="match status" value="1"/>
</dbReference>
<comment type="catalytic activity">
    <reaction evidence="1">
        <text>ATP + protein L-histidine = ADP + protein N-phospho-L-histidine.</text>
        <dbReference type="EC" id="2.7.13.3"/>
    </reaction>
</comment>
<evidence type="ECO:0000259" key="10">
    <source>
        <dbReference type="PROSITE" id="PS50112"/>
    </source>
</evidence>
<evidence type="ECO:0000313" key="13">
    <source>
        <dbReference type="Proteomes" id="UP000449710"/>
    </source>
</evidence>
<dbReference type="InterPro" id="IPR036097">
    <property type="entry name" value="HisK_dim/P_sf"/>
</dbReference>
<keyword evidence="4" id="KW-0597">Phosphoprotein</keyword>
<evidence type="ECO:0000256" key="8">
    <source>
        <dbReference type="ARBA" id="ARBA00074306"/>
    </source>
</evidence>
<comment type="similarity">
    <text evidence="2">In the N-terminal section; belongs to the phytochrome family.</text>
</comment>
<evidence type="ECO:0000256" key="6">
    <source>
        <dbReference type="ARBA" id="ARBA00022777"/>
    </source>
</evidence>
<feature type="domain" description="PAC" evidence="11">
    <location>
        <begin position="88"/>
        <end position="140"/>
    </location>
</feature>
<protein>
    <recommendedName>
        <fullName evidence="8">Circadian input-output histidine kinase CikA</fullName>
        <ecNumber evidence="3">2.7.13.3</ecNumber>
    </recommendedName>
</protein>
<dbReference type="InterPro" id="IPR003661">
    <property type="entry name" value="HisK_dim/P_dom"/>
</dbReference>
<dbReference type="SUPFAM" id="SSF55785">
    <property type="entry name" value="PYP-like sensor domain (PAS domain)"/>
    <property type="match status" value="1"/>
</dbReference>
<dbReference type="AlphaFoldDB" id="A0AA43XLS1"/>
<dbReference type="InterPro" id="IPR003594">
    <property type="entry name" value="HATPase_dom"/>
</dbReference>
<evidence type="ECO:0000256" key="7">
    <source>
        <dbReference type="ARBA" id="ARBA00023012"/>
    </source>
</evidence>
<keyword evidence="5" id="KW-0808">Transferase</keyword>
<dbReference type="InterPro" id="IPR000700">
    <property type="entry name" value="PAS-assoc_C"/>
</dbReference>
<dbReference type="FunFam" id="3.30.565.10:FF:000010">
    <property type="entry name" value="Sensor histidine kinase RcsC"/>
    <property type="match status" value="1"/>
</dbReference>
<evidence type="ECO:0000256" key="3">
    <source>
        <dbReference type="ARBA" id="ARBA00012438"/>
    </source>
</evidence>
<dbReference type="InterPro" id="IPR035965">
    <property type="entry name" value="PAS-like_dom_sf"/>
</dbReference>
<evidence type="ECO:0000256" key="5">
    <source>
        <dbReference type="ARBA" id="ARBA00022679"/>
    </source>
</evidence>
<dbReference type="PROSITE" id="PS50112">
    <property type="entry name" value="PAS"/>
    <property type="match status" value="1"/>
</dbReference>
<dbReference type="EMBL" id="SUMG01000009">
    <property type="protein sequence ID" value="NBG88554.1"/>
    <property type="molecule type" value="Genomic_DNA"/>
</dbReference>
<dbReference type="CDD" id="cd16922">
    <property type="entry name" value="HATPase_EvgS-ArcB-TorS-like"/>
    <property type="match status" value="1"/>
</dbReference>
<dbReference type="SUPFAM" id="SSF55874">
    <property type="entry name" value="ATPase domain of HSP90 chaperone/DNA topoisomerase II/histidine kinase"/>
    <property type="match status" value="1"/>
</dbReference>
<dbReference type="Pfam" id="PF02518">
    <property type="entry name" value="HATPase_c"/>
    <property type="match status" value="1"/>
</dbReference>
<reference evidence="12 13" key="1">
    <citation type="submission" date="2019-04" db="EMBL/GenBank/DDBJ databases">
        <title>Isachenkonia alkalipeptolytica gen. nov. sp. nov. a new anaerobic, alkiliphilic organothrophic bacterium capable to reduce synthesized ferrihydrite isolated from a soda lake.</title>
        <authorList>
            <person name="Toshchakov S.V."/>
            <person name="Zavarzina D.G."/>
            <person name="Zhilina T.N."/>
            <person name="Kostrikina N.A."/>
            <person name="Kublanov I.V."/>
        </authorList>
    </citation>
    <scope>NUCLEOTIDE SEQUENCE [LARGE SCALE GENOMIC DNA]</scope>
    <source>
        <strain evidence="12 13">Z-1701</strain>
    </source>
</reference>
<dbReference type="SMART" id="SM00388">
    <property type="entry name" value="HisKA"/>
    <property type="match status" value="1"/>
</dbReference>
<organism evidence="12 13">
    <name type="scientific">Isachenkonia alkalipeptolytica</name>
    <dbReference type="NCBI Taxonomy" id="2565777"/>
    <lineage>
        <taxon>Bacteria</taxon>
        <taxon>Bacillati</taxon>
        <taxon>Bacillota</taxon>
        <taxon>Clostridia</taxon>
        <taxon>Eubacteriales</taxon>
        <taxon>Clostridiaceae</taxon>
        <taxon>Isachenkonia</taxon>
    </lineage>
</organism>
<dbReference type="Gene3D" id="1.10.287.130">
    <property type="match status" value="1"/>
</dbReference>
<accession>A0AA43XLS1</accession>
<dbReference type="InterPro" id="IPR004358">
    <property type="entry name" value="Sig_transdc_His_kin-like_C"/>
</dbReference>
<proteinExistence type="inferred from homology"/>
<dbReference type="Gene3D" id="3.30.450.20">
    <property type="entry name" value="PAS domain"/>
    <property type="match status" value="1"/>
</dbReference>
<dbReference type="RefSeq" id="WP_160721274.1">
    <property type="nucleotide sequence ID" value="NZ_SUMG01000009.1"/>
</dbReference>
<evidence type="ECO:0000313" key="12">
    <source>
        <dbReference type="EMBL" id="NBG88554.1"/>
    </source>
</evidence>
<dbReference type="PRINTS" id="PR00344">
    <property type="entry name" value="BCTRLSENSOR"/>
</dbReference>
<dbReference type="PANTHER" id="PTHR43711">
    <property type="entry name" value="TWO-COMPONENT HISTIDINE KINASE"/>
    <property type="match status" value="1"/>
</dbReference>
<keyword evidence="7" id="KW-0902">Two-component regulatory system</keyword>
<feature type="domain" description="Histidine kinase" evidence="9">
    <location>
        <begin position="179"/>
        <end position="400"/>
    </location>
</feature>
<dbReference type="Proteomes" id="UP000449710">
    <property type="component" value="Unassembled WGS sequence"/>
</dbReference>
<sequence length="403" mass="46395">MITEESWGSDKKIQQILETFGDEYFFYSRNPDGDFTYMSASIKNILGFTSEEFISQFRNFLTNNPINKKMDMCRLKSNTSESPGKGKRTYPIEVFDKNHNIKTLQLTEYPEIGEGKEILEYRGIGNNITEKRKKEDELLRTQVELEYINKKLEKAIKASNRLANQAHLANDMKNQFLANMNHEINTPMNGILGFVYLLKDTELNEEQREYIGEIEQSSKNLSKVIQDVLDLSKIETNNVKLANRKFNTHELLEELLVKYKPQGVEKGVSLFLDMEETLPKMVSGDREKVMQVLENLLNNALKFTEQGEIHVRAGARKKTKYYSEIQFAIQDTGIGISREMGQRIFKPFTQSEGAFNRRYGGTGLGLTIAKSMVDLMKGKIWMESELGRGSTFYFSLKLNNPKD</sequence>
<dbReference type="SUPFAM" id="SSF47384">
    <property type="entry name" value="Homodimeric domain of signal transducing histidine kinase"/>
    <property type="match status" value="1"/>
</dbReference>